<dbReference type="GO" id="GO:0050660">
    <property type="term" value="F:flavin adenine dinucleotide binding"/>
    <property type="evidence" value="ECO:0007669"/>
    <property type="project" value="InterPro"/>
</dbReference>
<dbReference type="OrthoDB" id="9808980at2"/>
<evidence type="ECO:0000256" key="1">
    <source>
        <dbReference type="ARBA" id="ARBA00022630"/>
    </source>
</evidence>
<keyword evidence="2" id="KW-0274">FAD</keyword>
<dbReference type="EMBL" id="PEIB01000001">
    <property type="protein sequence ID" value="RXJ74826.1"/>
    <property type="molecule type" value="Genomic_DNA"/>
</dbReference>
<evidence type="ECO:0000313" key="5">
    <source>
        <dbReference type="Proteomes" id="UP000290287"/>
    </source>
</evidence>
<comment type="caution">
    <text evidence="4">The sequence shown here is derived from an EMBL/GenBank/DDBJ whole genome shotgun (WGS) entry which is preliminary data.</text>
</comment>
<dbReference type="GO" id="GO:0004499">
    <property type="term" value="F:N,N-dimethylaniline monooxygenase activity"/>
    <property type="evidence" value="ECO:0007669"/>
    <property type="project" value="InterPro"/>
</dbReference>
<gene>
    <name evidence="4" type="ORF">CS022_00990</name>
</gene>
<keyword evidence="4" id="KW-0503">Monooxygenase</keyword>
<proteinExistence type="predicted"/>
<dbReference type="GO" id="GO:0050661">
    <property type="term" value="F:NADP binding"/>
    <property type="evidence" value="ECO:0007669"/>
    <property type="project" value="InterPro"/>
</dbReference>
<accession>A0A4Q0YU74</accession>
<evidence type="ECO:0000256" key="3">
    <source>
        <dbReference type="ARBA" id="ARBA00023002"/>
    </source>
</evidence>
<dbReference type="RefSeq" id="WP_129120714.1">
    <property type="nucleotide sequence ID" value="NZ_PEIB01000001.1"/>
</dbReference>
<keyword evidence="1" id="KW-0285">Flavoprotein</keyword>
<evidence type="ECO:0000313" key="4">
    <source>
        <dbReference type="EMBL" id="RXJ74826.1"/>
    </source>
</evidence>
<dbReference type="PANTHER" id="PTHR42877">
    <property type="entry name" value="L-ORNITHINE N(5)-MONOOXYGENASE-RELATED"/>
    <property type="match status" value="1"/>
</dbReference>
<dbReference type="InterPro" id="IPR020946">
    <property type="entry name" value="Flavin_mOase-like"/>
</dbReference>
<dbReference type="SUPFAM" id="SSF51905">
    <property type="entry name" value="FAD/NAD(P)-binding domain"/>
    <property type="match status" value="1"/>
</dbReference>
<dbReference type="Gene3D" id="3.50.50.60">
    <property type="entry name" value="FAD/NAD(P)-binding domain"/>
    <property type="match status" value="2"/>
</dbReference>
<keyword evidence="3" id="KW-0560">Oxidoreductase</keyword>
<evidence type="ECO:0000256" key="2">
    <source>
        <dbReference type="ARBA" id="ARBA00022827"/>
    </source>
</evidence>
<dbReference type="Pfam" id="PF00743">
    <property type="entry name" value="FMO-like"/>
    <property type="match status" value="1"/>
</dbReference>
<sequence>MGSLNYKVVIVGSGFSGQCAAINLIKNGINDFIILERRNFTGGTWCQNSYPGAAVDVQSPLYSLSFEPYPWSRMFAEQKELETYTNMVIDKYGLREKVTLNADVKDITWSEDDKKWHIETKNGSSFHAQFVINCSGPLSTPVVPNFKGKETFKGESFHTNNWNHDFDLTGKRVAIIGSGASASQVIPTIAPDVGDLHVFQRTPHWVLPRPDRIFSRFERKLLAVKPIYKLLRYIIYWSLETRMIGFKYSPWLMKNIPQREALHHLKKQVKDIDKRKALTPDYTIGCKRIILSNDLLKTYNRENTHLYLKDNGIKEINENGILTTQGKQVDLDLIVYATGYDATDGVIPYPVIGRNNKSLSETWSEFPRAYLGTSLPGFPNLFLSCGPNSGIGHTSAIFIIESQMNYIIDAIKQCEFKGYQTCEVKEETEETYTTKLHEEMKKTIWYRGGCNSWYKSKNGKVIAMYPGFSFSFYKITKKLNPDHHVFQ</sequence>
<reference evidence="4 5" key="1">
    <citation type="submission" date="2017-10" db="EMBL/GenBank/DDBJ databases">
        <title>Nyctiphanis sp. nov., isolated from the stomach of the euphausiid Nyctiphanes simplex (Hansen, 1911) in the Gulf of California.</title>
        <authorList>
            <person name="Gomez-Gil B."/>
            <person name="Aguilar-Mendez M."/>
            <person name="Lopez-Cortes A."/>
            <person name="Gomez-Gutierrez J."/>
            <person name="Roque A."/>
            <person name="Lang E."/>
            <person name="Gonzalez-Castillo A."/>
        </authorList>
    </citation>
    <scope>NUCLEOTIDE SEQUENCE [LARGE SCALE GENOMIC DNA]</scope>
    <source>
        <strain evidence="4 5">CAIM 600</strain>
    </source>
</reference>
<keyword evidence="5" id="KW-1185">Reference proteome</keyword>
<dbReference type="Proteomes" id="UP000290287">
    <property type="component" value="Unassembled WGS sequence"/>
</dbReference>
<name>A0A4Q0YU74_9GAMM</name>
<organism evidence="4 5">
    <name type="scientific">Veronia nyctiphanis</name>
    <dbReference type="NCBI Taxonomy" id="1278244"/>
    <lineage>
        <taxon>Bacteria</taxon>
        <taxon>Pseudomonadati</taxon>
        <taxon>Pseudomonadota</taxon>
        <taxon>Gammaproteobacteria</taxon>
        <taxon>Vibrionales</taxon>
        <taxon>Vibrionaceae</taxon>
        <taxon>Veronia</taxon>
    </lineage>
</organism>
<protein>
    <submittedName>
        <fullName evidence="4">Monooxygenase</fullName>
    </submittedName>
</protein>
<dbReference type="PANTHER" id="PTHR42877:SF4">
    <property type="entry name" value="FAD_NAD(P)-BINDING DOMAIN-CONTAINING PROTEIN-RELATED"/>
    <property type="match status" value="1"/>
</dbReference>
<dbReference type="AlphaFoldDB" id="A0A4Q0YU74"/>
<dbReference type="InterPro" id="IPR036188">
    <property type="entry name" value="FAD/NAD-bd_sf"/>
</dbReference>
<dbReference type="InterPro" id="IPR051209">
    <property type="entry name" value="FAD-bind_Monooxygenase_sf"/>
</dbReference>